<dbReference type="AlphaFoldDB" id="A0A918C3V9"/>
<organism evidence="1 2">
    <name type="scientific">Deinococcus ruber</name>
    <dbReference type="NCBI Taxonomy" id="1848197"/>
    <lineage>
        <taxon>Bacteria</taxon>
        <taxon>Thermotogati</taxon>
        <taxon>Deinococcota</taxon>
        <taxon>Deinococci</taxon>
        <taxon>Deinococcales</taxon>
        <taxon>Deinococcaceae</taxon>
        <taxon>Deinococcus</taxon>
    </lineage>
</organism>
<evidence type="ECO:0008006" key="3">
    <source>
        <dbReference type="Google" id="ProtNLM"/>
    </source>
</evidence>
<reference evidence="1" key="2">
    <citation type="submission" date="2020-09" db="EMBL/GenBank/DDBJ databases">
        <authorList>
            <person name="Sun Q."/>
            <person name="Ohkuma M."/>
        </authorList>
    </citation>
    <scope>NUCLEOTIDE SEQUENCE</scope>
    <source>
        <strain evidence="1">JCM 31311</strain>
    </source>
</reference>
<keyword evidence="2" id="KW-1185">Reference proteome</keyword>
<comment type="caution">
    <text evidence="1">The sequence shown here is derived from an EMBL/GenBank/DDBJ whole genome shotgun (WGS) entry which is preliminary data.</text>
</comment>
<dbReference type="EMBL" id="BMQL01000007">
    <property type="protein sequence ID" value="GGR04603.1"/>
    <property type="molecule type" value="Genomic_DNA"/>
</dbReference>
<reference evidence="1" key="1">
    <citation type="journal article" date="2014" name="Int. J. Syst. Evol. Microbiol.">
        <title>Complete genome sequence of Corynebacterium casei LMG S-19264T (=DSM 44701T), isolated from a smear-ripened cheese.</title>
        <authorList>
            <consortium name="US DOE Joint Genome Institute (JGI-PGF)"/>
            <person name="Walter F."/>
            <person name="Albersmeier A."/>
            <person name="Kalinowski J."/>
            <person name="Ruckert C."/>
        </authorList>
    </citation>
    <scope>NUCLEOTIDE SEQUENCE</scope>
    <source>
        <strain evidence="1">JCM 31311</strain>
    </source>
</reference>
<proteinExistence type="predicted"/>
<evidence type="ECO:0000313" key="2">
    <source>
        <dbReference type="Proteomes" id="UP000603865"/>
    </source>
</evidence>
<dbReference type="Gene3D" id="3.90.79.10">
    <property type="entry name" value="Nucleoside Triphosphate Pyrophosphohydrolase"/>
    <property type="match status" value="1"/>
</dbReference>
<accession>A0A918C3V9</accession>
<dbReference type="Proteomes" id="UP000603865">
    <property type="component" value="Unassembled WGS sequence"/>
</dbReference>
<name>A0A918C3V9_9DEIO</name>
<dbReference type="SUPFAM" id="SSF55811">
    <property type="entry name" value="Nudix"/>
    <property type="match status" value="1"/>
</dbReference>
<sequence length="83" mass="9092">MQRAELLTVLGGPEHHHLLANGDEFYSYSAVYAVRQWSGTPTPDGVEGAELRFFAWDTLPAQMGPVGRRARELLGVSLPPNAD</sequence>
<protein>
    <recommendedName>
        <fullName evidence="3">DNA mismatch repair protein MutT</fullName>
    </recommendedName>
</protein>
<gene>
    <name evidence="1" type="ORF">GCM10008957_16860</name>
</gene>
<evidence type="ECO:0000313" key="1">
    <source>
        <dbReference type="EMBL" id="GGR04603.1"/>
    </source>
</evidence>
<dbReference type="InterPro" id="IPR015797">
    <property type="entry name" value="NUDIX_hydrolase-like_dom_sf"/>
</dbReference>